<evidence type="ECO:0000256" key="6">
    <source>
        <dbReference type="SAM" id="Phobius"/>
    </source>
</evidence>
<feature type="transmembrane region" description="Helical" evidence="6">
    <location>
        <begin position="68"/>
        <end position="88"/>
    </location>
</feature>
<comment type="similarity">
    <text evidence="2">Belongs to the purine-cytosine permease (2.A.39) family.</text>
</comment>
<sequence>MNRLVASLEVPHEGHDNPTILKNPDLEPMPPQRRIWGFWAFFGYWAVPNITIWTWSTGSAMLALGLNIQHTMGALTIANILIIVYTCLNSGPGSKYHIGYTVCQRMIFGIYGSSIGILIRVALSIVFYGSQSWLGGLGMVLIFSSFGKGYFEMKDTFPSSLAMSTRDFIGFLCFHVIQFIFYFKKPEKMAKYVNFSCFITAIAFIAVFVTCLVKNGGPGSIFHEKVTLSSSKTGWMWLYSMTIWYGALSPDVTNQSDFSRFAYSKKQMNLGIIVSILISGTLVPLFGLLCASATEDLYGESLWLPTDIVLQWLSEDYSPGLRAASFFLGFCFASSQLTFNVLANGFAGGMDLAGVMPKFINIRRGAIITALLSWTVQPWNFYNTSSVFISVMSSFGVIVTPIIAIIVAEFHLIRKGKIPLSDLYITSSKGAFYYCKGFNLRAIVVWTVSVIPGLPGLASSVTEKHIPSGLNNFFYGNIIFGFVCPLILHTIVGKIFPPKGLDEQDKEDVFRAFTLKECEELNIAPHTSLEYIDGVADKSGKAGIKQRTTIEMKEMK</sequence>
<accession>G8Y3A6</accession>
<keyword evidence="3 6" id="KW-0812">Transmembrane</keyword>
<feature type="transmembrane region" description="Helical" evidence="6">
    <location>
        <begin position="323"/>
        <end position="343"/>
    </location>
</feature>
<dbReference type="InterPro" id="IPR001248">
    <property type="entry name" value="Pur-cyt_permease"/>
</dbReference>
<feature type="transmembrane region" description="Helical" evidence="6">
    <location>
        <begin position="108"/>
        <end position="127"/>
    </location>
</feature>
<keyword evidence="4 6" id="KW-1133">Transmembrane helix</keyword>
<protein>
    <submittedName>
        <fullName evidence="7">Piso0_004756 protein</fullName>
    </submittedName>
</protein>
<dbReference type="STRING" id="559304.G8Y3A6"/>
<dbReference type="Pfam" id="PF02133">
    <property type="entry name" value="Transp_cyt_pur"/>
    <property type="match status" value="1"/>
</dbReference>
<feature type="transmembrane region" description="Helical" evidence="6">
    <location>
        <begin position="364"/>
        <end position="382"/>
    </location>
</feature>
<name>G8Y3A6_PICSO</name>
<keyword evidence="5 6" id="KW-0472">Membrane</keyword>
<comment type="subcellular location">
    <subcellularLocation>
        <location evidence="1">Membrane</location>
        <topology evidence="1">Multi-pass membrane protein</topology>
    </subcellularLocation>
</comment>
<reference evidence="7 8" key="1">
    <citation type="journal article" date="2012" name="G3 (Bethesda)">
        <title>Pichia sorbitophila, an interspecies yeast hybrid reveals early steps of genome resolution following polyploidization.</title>
        <authorList>
            <person name="Leh Louis V."/>
            <person name="Despons L."/>
            <person name="Friedrich A."/>
            <person name="Martin T."/>
            <person name="Durrens P."/>
            <person name="Casaregola S."/>
            <person name="Neuveglise C."/>
            <person name="Fairhead C."/>
            <person name="Marck C."/>
            <person name="Cruz J.A."/>
            <person name="Straub M.L."/>
            <person name="Kugler V."/>
            <person name="Sacerdot C."/>
            <person name="Uzunov Z."/>
            <person name="Thierry A."/>
            <person name="Weiss S."/>
            <person name="Bleykasten C."/>
            <person name="De Montigny J."/>
            <person name="Jacques N."/>
            <person name="Jung P."/>
            <person name="Lemaire M."/>
            <person name="Mallet S."/>
            <person name="Morel G."/>
            <person name="Richard G.F."/>
            <person name="Sarkar A."/>
            <person name="Savel G."/>
            <person name="Schacherer J."/>
            <person name="Seret M.L."/>
            <person name="Talla E."/>
            <person name="Samson G."/>
            <person name="Jubin C."/>
            <person name="Poulain J."/>
            <person name="Vacherie B."/>
            <person name="Barbe V."/>
            <person name="Pelletier E."/>
            <person name="Sherman D.J."/>
            <person name="Westhof E."/>
            <person name="Weissenbach J."/>
            <person name="Baret P.V."/>
            <person name="Wincker P."/>
            <person name="Gaillardin C."/>
            <person name="Dujon B."/>
            <person name="Souciet J.L."/>
        </authorList>
    </citation>
    <scope>NUCLEOTIDE SEQUENCE [LARGE SCALE GENOMIC DNA]</scope>
    <source>
        <strain evidence="8">ATCC MYA-4447 / BCRC 22081 / CBS 7064 / NBRC 10061 / NRRL Y-12695</strain>
    </source>
</reference>
<dbReference type="PANTHER" id="PTHR30618:SF15">
    <property type="entry name" value="NICOTINAMIDE RIBOSIDE TRANSPORTER 1-RELATED"/>
    <property type="match status" value="1"/>
</dbReference>
<dbReference type="PANTHER" id="PTHR30618">
    <property type="entry name" value="NCS1 FAMILY PURINE/PYRIMIDINE TRANSPORTER"/>
    <property type="match status" value="1"/>
</dbReference>
<dbReference type="NCBIfam" id="TIGR00800">
    <property type="entry name" value="ncs1"/>
    <property type="match status" value="1"/>
</dbReference>
<feature type="transmembrane region" description="Helical" evidence="6">
    <location>
        <begin position="474"/>
        <end position="496"/>
    </location>
</feature>
<dbReference type="InParanoid" id="G8Y3A6"/>
<feature type="transmembrane region" description="Helical" evidence="6">
    <location>
        <begin position="270"/>
        <end position="294"/>
    </location>
</feature>
<dbReference type="GO" id="GO:0015205">
    <property type="term" value="F:nucleobase transmembrane transporter activity"/>
    <property type="evidence" value="ECO:0007669"/>
    <property type="project" value="TreeGrafter"/>
</dbReference>
<evidence type="ECO:0000256" key="5">
    <source>
        <dbReference type="ARBA" id="ARBA00023136"/>
    </source>
</evidence>
<keyword evidence="8" id="KW-1185">Reference proteome</keyword>
<proteinExistence type="inferred from homology"/>
<dbReference type="GO" id="GO:0005886">
    <property type="term" value="C:plasma membrane"/>
    <property type="evidence" value="ECO:0007669"/>
    <property type="project" value="TreeGrafter"/>
</dbReference>
<feature type="transmembrane region" description="Helical" evidence="6">
    <location>
        <begin position="388"/>
        <end position="410"/>
    </location>
</feature>
<evidence type="ECO:0000256" key="3">
    <source>
        <dbReference type="ARBA" id="ARBA00022692"/>
    </source>
</evidence>
<dbReference type="AlphaFoldDB" id="G8Y3A6"/>
<feature type="transmembrane region" description="Helical" evidence="6">
    <location>
        <begin position="431"/>
        <end position="454"/>
    </location>
</feature>
<dbReference type="FunCoup" id="G8Y3A6">
    <property type="interactions" value="101"/>
</dbReference>
<organism evidence="7 8">
    <name type="scientific">Pichia sorbitophila (strain ATCC MYA-4447 / BCRC 22081 / CBS 7064 / NBRC 10061 / NRRL Y-12695)</name>
    <name type="common">Hybrid yeast</name>
    <dbReference type="NCBI Taxonomy" id="559304"/>
    <lineage>
        <taxon>Eukaryota</taxon>
        <taxon>Fungi</taxon>
        <taxon>Dikarya</taxon>
        <taxon>Ascomycota</taxon>
        <taxon>Saccharomycotina</taxon>
        <taxon>Pichiomycetes</taxon>
        <taxon>Debaryomycetaceae</taxon>
        <taxon>Millerozyma</taxon>
    </lineage>
</organism>
<evidence type="ECO:0000256" key="1">
    <source>
        <dbReference type="ARBA" id="ARBA00004141"/>
    </source>
</evidence>
<evidence type="ECO:0000313" key="8">
    <source>
        <dbReference type="Proteomes" id="UP000005222"/>
    </source>
</evidence>
<feature type="transmembrane region" description="Helical" evidence="6">
    <location>
        <begin position="36"/>
        <end position="56"/>
    </location>
</feature>
<dbReference type="OrthoDB" id="2018619at2759"/>
<feature type="transmembrane region" description="Helical" evidence="6">
    <location>
        <begin position="163"/>
        <end position="183"/>
    </location>
</feature>
<dbReference type="Gene3D" id="1.10.4160.10">
    <property type="entry name" value="Hydantoin permease"/>
    <property type="match status" value="1"/>
</dbReference>
<dbReference type="Proteomes" id="UP000005222">
    <property type="component" value="Chromosome M"/>
</dbReference>
<evidence type="ECO:0000256" key="4">
    <source>
        <dbReference type="ARBA" id="ARBA00022989"/>
    </source>
</evidence>
<dbReference type="eggNOG" id="KOG2466">
    <property type="taxonomic scope" value="Eukaryota"/>
</dbReference>
<evidence type="ECO:0000313" key="7">
    <source>
        <dbReference type="EMBL" id="CCE85174.1"/>
    </source>
</evidence>
<gene>
    <name evidence="7" type="primary">Piso0_004756</name>
    <name evidence="7" type="ORF">GNLVRS01_PISO0M00298g</name>
</gene>
<evidence type="ECO:0000256" key="2">
    <source>
        <dbReference type="ARBA" id="ARBA00008974"/>
    </source>
</evidence>
<dbReference type="HOGENOM" id="CLU_021555_3_0_1"/>
<feature type="transmembrane region" description="Helical" evidence="6">
    <location>
        <begin position="189"/>
        <end position="213"/>
    </location>
</feature>
<dbReference type="InterPro" id="IPR045225">
    <property type="entry name" value="Uracil/uridine/allantoin_perm"/>
</dbReference>
<dbReference type="InterPro" id="IPR012681">
    <property type="entry name" value="NCS1"/>
</dbReference>
<dbReference type="CDD" id="cd11482">
    <property type="entry name" value="SLC-NCS1sbd_NRT1-like"/>
    <property type="match status" value="1"/>
</dbReference>
<dbReference type="OMA" id="WLGGLCM"/>
<dbReference type="EMBL" id="FO082047">
    <property type="protein sequence ID" value="CCE85174.1"/>
    <property type="molecule type" value="Genomic_DNA"/>
</dbReference>